<feature type="signal peptide" evidence="1">
    <location>
        <begin position="1"/>
        <end position="17"/>
    </location>
</feature>
<dbReference type="EMBL" id="MU004289">
    <property type="protein sequence ID" value="KAF2662625.1"/>
    <property type="molecule type" value="Genomic_DNA"/>
</dbReference>
<reference evidence="2" key="1">
    <citation type="journal article" date="2020" name="Stud. Mycol.">
        <title>101 Dothideomycetes genomes: a test case for predicting lifestyles and emergence of pathogens.</title>
        <authorList>
            <person name="Haridas S."/>
            <person name="Albert R."/>
            <person name="Binder M."/>
            <person name="Bloem J."/>
            <person name="Labutti K."/>
            <person name="Salamov A."/>
            <person name="Andreopoulos B."/>
            <person name="Baker S."/>
            <person name="Barry K."/>
            <person name="Bills G."/>
            <person name="Bluhm B."/>
            <person name="Cannon C."/>
            <person name="Castanera R."/>
            <person name="Culley D."/>
            <person name="Daum C."/>
            <person name="Ezra D."/>
            <person name="Gonzalez J."/>
            <person name="Henrissat B."/>
            <person name="Kuo A."/>
            <person name="Liang C."/>
            <person name="Lipzen A."/>
            <person name="Lutzoni F."/>
            <person name="Magnuson J."/>
            <person name="Mondo S."/>
            <person name="Nolan M."/>
            <person name="Ohm R."/>
            <person name="Pangilinan J."/>
            <person name="Park H.-J."/>
            <person name="Ramirez L."/>
            <person name="Alfaro M."/>
            <person name="Sun H."/>
            <person name="Tritt A."/>
            <person name="Yoshinaga Y."/>
            <person name="Zwiers L.-H."/>
            <person name="Turgeon B."/>
            <person name="Goodwin S."/>
            <person name="Spatafora J."/>
            <person name="Crous P."/>
            <person name="Grigoriev I."/>
        </authorList>
    </citation>
    <scope>NUCLEOTIDE SEQUENCE</scope>
    <source>
        <strain evidence="2">CBS 122681</strain>
    </source>
</reference>
<dbReference type="Proteomes" id="UP000799324">
    <property type="component" value="Unassembled WGS sequence"/>
</dbReference>
<evidence type="ECO:0008006" key="4">
    <source>
        <dbReference type="Google" id="ProtNLM"/>
    </source>
</evidence>
<feature type="chain" id="PRO_5025456308" description="AA1-like domain-containing protein" evidence="1">
    <location>
        <begin position="18"/>
        <end position="163"/>
    </location>
</feature>
<evidence type="ECO:0000256" key="1">
    <source>
        <dbReference type="SAM" id="SignalP"/>
    </source>
</evidence>
<evidence type="ECO:0000313" key="2">
    <source>
        <dbReference type="EMBL" id="KAF2662625.1"/>
    </source>
</evidence>
<name>A0A6A6TRF6_9PLEO</name>
<accession>A0A6A6TRF6</accession>
<proteinExistence type="predicted"/>
<gene>
    <name evidence="2" type="ORF">K491DRAFT_773165</name>
</gene>
<keyword evidence="1" id="KW-0732">Signal</keyword>
<dbReference type="AlphaFoldDB" id="A0A6A6TRF6"/>
<protein>
    <recommendedName>
        <fullName evidence="4">AA1-like domain-containing protein</fullName>
    </recommendedName>
</protein>
<keyword evidence="3" id="KW-1185">Reference proteome</keyword>
<evidence type="ECO:0000313" key="3">
    <source>
        <dbReference type="Proteomes" id="UP000799324"/>
    </source>
</evidence>
<sequence length="163" mass="17953">MFSPTLSLLLTAALALAIPTPHLAARQNTTNIVLHVTDFTAFMADPTIEGTQSNLSFRITDPRPDFYGAADCVVPPTYFNLYAISALFDYCGPSGSEFSYRFFETGLQVRRSWRIDSNTTLTGSSIQQTAWTEGSNATKLPNGRVFARKSEWLFPLGKLQTGS</sequence>
<organism evidence="2 3">
    <name type="scientific">Lophiostoma macrostomum CBS 122681</name>
    <dbReference type="NCBI Taxonomy" id="1314788"/>
    <lineage>
        <taxon>Eukaryota</taxon>
        <taxon>Fungi</taxon>
        <taxon>Dikarya</taxon>
        <taxon>Ascomycota</taxon>
        <taxon>Pezizomycotina</taxon>
        <taxon>Dothideomycetes</taxon>
        <taxon>Pleosporomycetidae</taxon>
        <taxon>Pleosporales</taxon>
        <taxon>Lophiostomataceae</taxon>
        <taxon>Lophiostoma</taxon>
    </lineage>
</organism>
<dbReference type="OrthoDB" id="3782277at2759"/>